<dbReference type="Proteomes" id="UP001629113">
    <property type="component" value="Unassembled WGS sequence"/>
</dbReference>
<sequence length="97" mass="11223">MSTSCPTIASTTTTYNESWTWGDMTLSVRFPDRGAFVFEGQNRVLVVLRCQTKFRVSSKKWRIIETSHTIYIPLTSTVQEVLRLIQASNMRRFLRSS</sequence>
<comment type="caution">
    <text evidence="1">The sequence shown here is derived from an EMBL/GenBank/DDBJ whole genome shotgun (WGS) entry which is preliminary data.</text>
</comment>
<proteinExistence type="predicted"/>
<dbReference type="EMBL" id="JBFCZG010000006">
    <property type="protein sequence ID" value="KAL3420694.1"/>
    <property type="molecule type" value="Genomic_DNA"/>
</dbReference>
<organism evidence="1 2">
    <name type="scientific">Phlyctema vagabunda</name>
    <dbReference type="NCBI Taxonomy" id="108571"/>
    <lineage>
        <taxon>Eukaryota</taxon>
        <taxon>Fungi</taxon>
        <taxon>Dikarya</taxon>
        <taxon>Ascomycota</taxon>
        <taxon>Pezizomycotina</taxon>
        <taxon>Leotiomycetes</taxon>
        <taxon>Helotiales</taxon>
        <taxon>Dermateaceae</taxon>
        <taxon>Phlyctema</taxon>
    </lineage>
</organism>
<reference evidence="1 2" key="1">
    <citation type="submission" date="2024-06" db="EMBL/GenBank/DDBJ databases">
        <title>Complete genome of Phlyctema vagabunda strain 19-DSS-EL-015.</title>
        <authorList>
            <person name="Fiorenzani C."/>
        </authorList>
    </citation>
    <scope>NUCLEOTIDE SEQUENCE [LARGE SCALE GENOMIC DNA]</scope>
    <source>
        <strain evidence="1 2">19-DSS-EL-015</strain>
    </source>
</reference>
<protein>
    <submittedName>
        <fullName evidence="1">Uncharacterized protein</fullName>
    </submittedName>
</protein>
<gene>
    <name evidence="1" type="ORF">PVAG01_07139</name>
</gene>
<accession>A0ABR4PBK8</accession>
<evidence type="ECO:0000313" key="2">
    <source>
        <dbReference type="Proteomes" id="UP001629113"/>
    </source>
</evidence>
<keyword evidence="2" id="KW-1185">Reference proteome</keyword>
<name>A0ABR4PBK8_9HELO</name>
<evidence type="ECO:0000313" key="1">
    <source>
        <dbReference type="EMBL" id="KAL3420694.1"/>
    </source>
</evidence>